<reference evidence="2" key="1">
    <citation type="submission" date="2017-02" db="UniProtKB">
        <authorList>
            <consortium name="WormBaseParasite"/>
        </authorList>
    </citation>
    <scope>IDENTIFICATION</scope>
</reference>
<keyword evidence="1" id="KW-1185">Reference proteome</keyword>
<organism evidence="1 2">
    <name type="scientific">Strongyloides papillosus</name>
    <name type="common">Intestinal threadworm</name>
    <dbReference type="NCBI Taxonomy" id="174720"/>
    <lineage>
        <taxon>Eukaryota</taxon>
        <taxon>Metazoa</taxon>
        <taxon>Ecdysozoa</taxon>
        <taxon>Nematoda</taxon>
        <taxon>Chromadorea</taxon>
        <taxon>Rhabditida</taxon>
        <taxon>Tylenchina</taxon>
        <taxon>Panagrolaimomorpha</taxon>
        <taxon>Strongyloidoidea</taxon>
        <taxon>Strongyloididae</taxon>
        <taxon>Strongyloides</taxon>
    </lineage>
</organism>
<accession>A0A0N5BJN9</accession>
<dbReference type="Proteomes" id="UP000046392">
    <property type="component" value="Unplaced"/>
</dbReference>
<dbReference type="PANTHER" id="PTHR40552:SF6">
    <property type="entry name" value="FI09606P-RELATED"/>
    <property type="match status" value="1"/>
</dbReference>
<protein>
    <submittedName>
        <fullName evidence="2">Peptidase C76 domain-containing protein</fullName>
    </submittedName>
</protein>
<dbReference type="WBParaSite" id="SPAL_0000616200.1">
    <property type="protein sequence ID" value="SPAL_0000616200.1"/>
    <property type="gene ID" value="SPAL_0000616200"/>
</dbReference>
<dbReference type="InterPro" id="IPR038765">
    <property type="entry name" value="Papain-like_cys_pep_sf"/>
</dbReference>
<evidence type="ECO:0000313" key="1">
    <source>
        <dbReference type="Proteomes" id="UP000046392"/>
    </source>
</evidence>
<sequence length="376" mass="42725">MCQASLGRNNQCTAISSAALIMACIKSLLNWDKVDINNVLNQGNILYERSVNHLRSTNDPIDSRGYLSVTNIIRETTLFNRKITFSTASCYSFVGRGLTVSRDEVVFGYVSLSEALNRLVNRHQFLILIANERTSSIMHHDGAFFLFDPHSMDQYGKYCSNGVACMIMFNTLSDLIEHLQANQVCNNSIFDLDGVNISVENISDVNSDISATKINVKGRQSKIVNKDPLHLFKNSKNKKIDSNLNEEISLLKIRYDKCKRLCEKKKIQVQLNRLEKKSIDTVKKDCIETLKINKIVDNNPIKGSLINNEEPMEIDKCENDASNLLINFDEGIDSTLKEIIVIESKIKNCKRVNEKKKLQVHLNRLHKKLIKKSTLI</sequence>
<proteinExistence type="predicted"/>
<evidence type="ECO:0000313" key="2">
    <source>
        <dbReference type="WBParaSite" id="SPAL_0000616200.1"/>
    </source>
</evidence>
<dbReference type="AlphaFoldDB" id="A0A0N5BJN9"/>
<dbReference type="Gene3D" id="3.90.70.120">
    <property type="match status" value="1"/>
</dbReference>
<dbReference type="PANTHER" id="PTHR40552">
    <property type="entry name" value="AT05186P-RELATED"/>
    <property type="match status" value="1"/>
</dbReference>
<name>A0A0N5BJN9_STREA</name>
<dbReference type="SUPFAM" id="SSF54001">
    <property type="entry name" value="Cysteine proteinases"/>
    <property type="match status" value="1"/>
</dbReference>